<proteinExistence type="predicted"/>
<dbReference type="EMBL" id="BJLQ01000029">
    <property type="protein sequence ID" value="GEA85226.1"/>
    <property type="molecule type" value="Genomic_DNA"/>
</dbReference>
<feature type="transmembrane region" description="Helical" evidence="1">
    <location>
        <begin position="38"/>
        <end position="57"/>
    </location>
</feature>
<feature type="transmembrane region" description="Helical" evidence="1">
    <location>
        <begin position="107"/>
        <end position="129"/>
    </location>
</feature>
<dbReference type="Proteomes" id="UP000320461">
    <property type="component" value="Unassembled WGS sequence"/>
</dbReference>
<keyword evidence="1" id="KW-0812">Transmembrane</keyword>
<keyword evidence="1" id="KW-0472">Membrane</keyword>
<keyword evidence="3" id="KW-1185">Reference proteome</keyword>
<gene>
    <name evidence="2" type="ORF">CGE01nite_24770</name>
</gene>
<comment type="caution">
    <text evidence="2">The sequence shown here is derived from an EMBL/GenBank/DDBJ whole genome shotgun (WGS) entry which is preliminary data.</text>
</comment>
<dbReference type="InterPro" id="IPR049500">
    <property type="entry name" value="Peptidase_M50B-like"/>
</dbReference>
<feature type="transmembrane region" description="Helical" evidence="1">
    <location>
        <begin position="159"/>
        <end position="176"/>
    </location>
</feature>
<accession>A0A4Y3KNK1</accession>
<protein>
    <submittedName>
        <fullName evidence="2">Membrane protein</fullName>
    </submittedName>
</protein>
<organism evidence="2 3">
    <name type="scientific">Cellulomonas gelida</name>
    <dbReference type="NCBI Taxonomy" id="1712"/>
    <lineage>
        <taxon>Bacteria</taxon>
        <taxon>Bacillati</taxon>
        <taxon>Actinomycetota</taxon>
        <taxon>Actinomycetes</taxon>
        <taxon>Micrococcales</taxon>
        <taxon>Cellulomonadaceae</taxon>
        <taxon>Cellulomonas</taxon>
    </lineage>
</organism>
<feature type="transmembrane region" description="Helical" evidence="1">
    <location>
        <begin position="232"/>
        <end position="255"/>
    </location>
</feature>
<feature type="transmembrane region" description="Helical" evidence="1">
    <location>
        <begin position="135"/>
        <end position="152"/>
    </location>
</feature>
<evidence type="ECO:0000313" key="2">
    <source>
        <dbReference type="EMBL" id="GEA85226.1"/>
    </source>
</evidence>
<dbReference type="Pfam" id="PF13398">
    <property type="entry name" value="Peptidase_M50B"/>
    <property type="match status" value="1"/>
</dbReference>
<name>A0A4Y3KNK1_9CELL</name>
<evidence type="ECO:0000313" key="3">
    <source>
        <dbReference type="Proteomes" id="UP000320461"/>
    </source>
</evidence>
<feature type="transmembrane region" description="Helical" evidence="1">
    <location>
        <begin position="182"/>
        <end position="200"/>
    </location>
</feature>
<evidence type="ECO:0000256" key="1">
    <source>
        <dbReference type="SAM" id="Phobius"/>
    </source>
</evidence>
<sequence>MGSNRAVAADVPRTLTPVDWLRETWADVTTASPVPQTWVVVATAVAVLVALTVPVAWRVARHALTIVHEAGHAGVALLVGRQVSGIRVHSDTSGLTLSRGKPRGPGMIATAFAGYPAPTVVGVGAAWLLSRGYHLALLWALLVLVVLVLVAIRNWYGLWAVLVSLAALVVVTGWGSPDVQAVFAYVVTWFFLLGAPRAVLEMQSARRDSRRRGGRDTSDAGLLGGLTHTPGALWVLVLGLVTLAGLTLGAVWLIGLQV</sequence>
<reference evidence="2 3" key="1">
    <citation type="submission" date="2019-06" db="EMBL/GenBank/DDBJ databases">
        <title>Whole genome shotgun sequence of Cellulomonas gelida NBRC 3748.</title>
        <authorList>
            <person name="Hosoyama A."/>
            <person name="Uohara A."/>
            <person name="Ohji S."/>
            <person name="Ichikawa N."/>
        </authorList>
    </citation>
    <scope>NUCLEOTIDE SEQUENCE [LARGE SCALE GENOMIC DNA]</scope>
    <source>
        <strain evidence="2 3">NBRC 3748</strain>
    </source>
</reference>
<dbReference type="AlphaFoldDB" id="A0A4Y3KNK1"/>
<keyword evidence="1" id="KW-1133">Transmembrane helix</keyword>